<evidence type="ECO:0000313" key="6">
    <source>
        <dbReference type="Proteomes" id="UP001209755"/>
    </source>
</evidence>
<name>A0ABT3HHB2_9HYPH</name>
<dbReference type="PANTHER" id="PTHR45138:SF9">
    <property type="entry name" value="DIGUANYLATE CYCLASE DGCM-RELATED"/>
    <property type="match status" value="1"/>
</dbReference>
<comment type="caution">
    <text evidence="5">The sequence shown here is derived from an EMBL/GenBank/DDBJ whole genome shotgun (WGS) entry which is preliminary data.</text>
</comment>
<evidence type="ECO:0000256" key="3">
    <source>
        <dbReference type="SAM" id="MobiDB-lite"/>
    </source>
</evidence>
<feature type="region of interest" description="Disordered" evidence="3">
    <location>
        <begin position="1"/>
        <end position="21"/>
    </location>
</feature>
<dbReference type="SUPFAM" id="SSF52172">
    <property type="entry name" value="CheY-like"/>
    <property type="match status" value="2"/>
</dbReference>
<evidence type="ECO:0000256" key="2">
    <source>
        <dbReference type="ARBA" id="ARBA00034247"/>
    </source>
</evidence>
<dbReference type="Gene3D" id="3.40.50.2300">
    <property type="match status" value="1"/>
</dbReference>
<dbReference type="SUPFAM" id="SSF55073">
    <property type="entry name" value="Nucleotide cyclase"/>
    <property type="match status" value="1"/>
</dbReference>
<dbReference type="Pfam" id="PF00990">
    <property type="entry name" value="GGDEF"/>
    <property type="match status" value="1"/>
</dbReference>
<dbReference type="InterPro" id="IPR011006">
    <property type="entry name" value="CheY-like_superfamily"/>
</dbReference>
<comment type="catalytic activity">
    <reaction evidence="2">
        <text>2 GTP = 3',3'-c-di-GMP + 2 diphosphate</text>
        <dbReference type="Rhea" id="RHEA:24898"/>
        <dbReference type="ChEBI" id="CHEBI:33019"/>
        <dbReference type="ChEBI" id="CHEBI:37565"/>
        <dbReference type="ChEBI" id="CHEBI:58805"/>
        <dbReference type="EC" id="2.7.7.65"/>
    </reaction>
</comment>
<dbReference type="SMART" id="SM00267">
    <property type="entry name" value="GGDEF"/>
    <property type="match status" value="1"/>
</dbReference>
<dbReference type="PANTHER" id="PTHR45138">
    <property type="entry name" value="REGULATORY COMPONENTS OF SENSORY TRANSDUCTION SYSTEM"/>
    <property type="match status" value="1"/>
</dbReference>
<dbReference type="InterPro" id="IPR000160">
    <property type="entry name" value="GGDEF_dom"/>
</dbReference>
<gene>
    <name evidence="5" type="ORF">M2319_004145</name>
</gene>
<dbReference type="EC" id="2.7.7.65" evidence="1"/>
<dbReference type="CDD" id="cd01949">
    <property type="entry name" value="GGDEF"/>
    <property type="match status" value="1"/>
</dbReference>
<dbReference type="InterPro" id="IPR050469">
    <property type="entry name" value="Diguanylate_Cyclase"/>
</dbReference>
<dbReference type="InterPro" id="IPR043128">
    <property type="entry name" value="Rev_trsase/Diguanyl_cyclase"/>
</dbReference>
<feature type="domain" description="GGDEF" evidence="4">
    <location>
        <begin position="325"/>
        <end position="444"/>
    </location>
</feature>
<dbReference type="PROSITE" id="PS50887">
    <property type="entry name" value="GGDEF"/>
    <property type="match status" value="1"/>
</dbReference>
<evidence type="ECO:0000259" key="4">
    <source>
        <dbReference type="PROSITE" id="PS50887"/>
    </source>
</evidence>
<dbReference type="InterPro" id="IPR029787">
    <property type="entry name" value="Nucleotide_cyclase"/>
</dbReference>
<sequence>MSPSTRLLMVGQTDVDDQQPELESELSRRGFEIHHSDAKAASNLWAATRSDVVVLDLLAATAAGEREVFSSLAERLARSGLSDHRPVIALADPSAADTFRETVANVDDVLYAPLTAAELVSRIDGLRRLTTMQTELARRTATAASFGVDLPEILPPGEIADANVLVVGDATHFLALETALSAHAVLVGAFTTDTAFDYLSRREFDAVIVALGADDAFDFVQDVRRNPLHFNLPLVVIGERGNEAETSALFDAGASEVAAIAGAPGELAARLTAHIREFRFRQRLNAVYRHSRRHVICDGLTGLYTRGFLLTHLSHIIDDAERWEEPFTVAAFGVPAMDAINIEYGYPAGDLALRQLGNVIGQVVRGEDLAARFDGPRFAVVFTDTDMEAAETAARRIAAIAGNTAFSLDGGEAFSVDLWTGLAQFEPGDTPQSLIDRALAQTGC</sequence>
<protein>
    <recommendedName>
        <fullName evidence="1">diguanylate cyclase</fullName>
        <ecNumber evidence="1">2.7.7.65</ecNumber>
    </recommendedName>
</protein>
<evidence type="ECO:0000313" key="5">
    <source>
        <dbReference type="EMBL" id="MCW2309786.1"/>
    </source>
</evidence>
<dbReference type="Gene3D" id="3.30.70.270">
    <property type="match status" value="1"/>
</dbReference>
<dbReference type="Proteomes" id="UP001209755">
    <property type="component" value="Unassembled WGS sequence"/>
</dbReference>
<keyword evidence="6" id="KW-1185">Reference proteome</keyword>
<evidence type="ECO:0000256" key="1">
    <source>
        <dbReference type="ARBA" id="ARBA00012528"/>
    </source>
</evidence>
<accession>A0ABT3HHB2</accession>
<dbReference type="EMBL" id="JAOQNS010000014">
    <property type="protein sequence ID" value="MCW2309786.1"/>
    <property type="molecule type" value="Genomic_DNA"/>
</dbReference>
<dbReference type="NCBIfam" id="TIGR00254">
    <property type="entry name" value="GGDEF"/>
    <property type="match status" value="1"/>
</dbReference>
<proteinExistence type="predicted"/>
<dbReference type="RefSeq" id="WP_264603361.1">
    <property type="nucleotide sequence ID" value="NZ_JAOQNS010000014.1"/>
</dbReference>
<organism evidence="5 6">
    <name type="scientific">Rhodobium gokarnense</name>
    <dbReference type="NCBI Taxonomy" id="364296"/>
    <lineage>
        <taxon>Bacteria</taxon>
        <taxon>Pseudomonadati</taxon>
        <taxon>Pseudomonadota</taxon>
        <taxon>Alphaproteobacteria</taxon>
        <taxon>Hyphomicrobiales</taxon>
        <taxon>Rhodobiaceae</taxon>
        <taxon>Rhodobium</taxon>
    </lineage>
</organism>
<reference evidence="6" key="1">
    <citation type="submission" date="2023-07" db="EMBL/GenBank/DDBJ databases">
        <title>Genome sequencing of Purple Non-Sulfur Bacteria from various extreme environments.</title>
        <authorList>
            <person name="Mayer M."/>
        </authorList>
    </citation>
    <scope>NUCLEOTIDE SEQUENCE [LARGE SCALE GENOMIC DNA]</scope>
    <source>
        <strain evidence="6">DSM 17935</strain>
    </source>
</reference>